<organism evidence="1 2">
    <name type="scientific">Pluteus cervinus</name>
    <dbReference type="NCBI Taxonomy" id="181527"/>
    <lineage>
        <taxon>Eukaryota</taxon>
        <taxon>Fungi</taxon>
        <taxon>Dikarya</taxon>
        <taxon>Basidiomycota</taxon>
        <taxon>Agaricomycotina</taxon>
        <taxon>Agaricomycetes</taxon>
        <taxon>Agaricomycetidae</taxon>
        <taxon>Agaricales</taxon>
        <taxon>Pluteineae</taxon>
        <taxon>Pluteaceae</taxon>
        <taxon>Pluteus</taxon>
    </lineage>
</organism>
<gene>
    <name evidence="1" type="ORF">BDN72DRAFT_406680</name>
</gene>
<sequence length="172" mass="19370">MARLSRIGFIRGCGRSSLYFSQGRQSTCKHVKGRIYKNSSTHPRTYVEMEMETPHIRPSIRQPLKRLVVIKLWIGCSVMVNQAICHLRSFGVAGASDIPDMMSPDGTATTHLWTGIATTYTHPNLDRRLCLQTSRSNPHSCFGFPQMILPLVNQDTEDLSSSFTCDRCCLFS</sequence>
<evidence type="ECO:0000313" key="1">
    <source>
        <dbReference type="EMBL" id="TFK62091.1"/>
    </source>
</evidence>
<protein>
    <submittedName>
        <fullName evidence="1">Uncharacterized protein</fullName>
    </submittedName>
</protein>
<evidence type="ECO:0000313" key="2">
    <source>
        <dbReference type="Proteomes" id="UP000308600"/>
    </source>
</evidence>
<accession>A0ACD3A8W2</accession>
<keyword evidence="2" id="KW-1185">Reference proteome</keyword>
<proteinExistence type="predicted"/>
<dbReference type="Proteomes" id="UP000308600">
    <property type="component" value="Unassembled WGS sequence"/>
</dbReference>
<reference evidence="1 2" key="1">
    <citation type="journal article" date="2019" name="Nat. Ecol. Evol.">
        <title>Megaphylogeny resolves global patterns of mushroom evolution.</title>
        <authorList>
            <person name="Varga T."/>
            <person name="Krizsan K."/>
            <person name="Foldi C."/>
            <person name="Dima B."/>
            <person name="Sanchez-Garcia M."/>
            <person name="Sanchez-Ramirez S."/>
            <person name="Szollosi G.J."/>
            <person name="Szarkandi J.G."/>
            <person name="Papp V."/>
            <person name="Albert L."/>
            <person name="Andreopoulos W."/>
            <person name="Angelini C."/>
            <person name="Antonin V."/>
            <person name="Barry K.W."/>
            <person name="Bougher N.L."/>
            <person name="Buchanan P."/>
            <person name="Buyck B."/>
            <person name="Bense V."/>
            <person name="Catcheside P."/>
            <person name="Chovatia M."/>
            <person name="Cooper J."/>
            <person name="Damon W."/>
            <person name="Desjardin D."/>
            <person name="Finy P."/>
            <person name="Geml J."/>
            <person name="Haridas S."/>
            <person name="Hughes K."/>
            <person name="Justo A."/>
            <person name="Karasinski D."/>
            <person name="Kautmanova I."/>
            <person name="Kiss B."/>
            <person name="Kocsube S."/>
            <person name="Kotiranta H."/>
            <person name="LaButti K.M."/>
            <person name="Lechner B.E."/>
            <person name="Liimatainen K."/>
            <person name="Lipzen A."/>
            <person name="Lukacs Z."/>
            <person name="Mihaltcheva S."/>
            <person name="Morgado L.N."/>
            <person name="Niskanen T."/>
            <person name="Noordeloos M.E."/>
            <person name="Ohm R.A."/>
            <person name="Ortiz-Santana B."/>
            <person name="Ovrebo C."/>
            <person name="Racz N."/>
            <person name="Riley R."/>
            <person name="Savchenko A."/>
            <person name="Shiryaev A."/>
            <person name="Soop K."/>
            <person name="Spirin V."/>
            <person name="Szebenyi C."/>
            <person name="Tomsovsky M."/>
            <person name="Tulloss R.E."/>
            <person name="Uehling J."/>
            <person name="Grigoriev I.V."/>
            <person name="Vagvolgyi C."/>
            <person name="Papp T."/>
            <person name="Martin F.M."/>
            <person name="Miettinen O."/>
            <person name="Hibbett D.S."/>
            <person name="Nagy L.G."/>
        </authorList>
    </citation>
    <scope>NUCLEOTIDE SEQUENCE [LARGE SCALE GENOMIC DNA]</scope>
    <source>
        <strain evidence="1 2">NL-1719</strain>
    </source>
</reference>
<name>A0ACD3A8W2_9AGAR</name>
<dbReference type="EMBL" id="ML208606">
    <property type="protein sequence ID" value="TFK62091.1"/>
    <property type="molecule type" value="Genomic_DNA"/>
</dbReference>